<keyword evidence="1" id="KW-0732">Signal</keyword>
<accession>A0A9K3LN84</accession>
<reference evidence="3" key="1">
    <citation type="journal article" date="2021" name="Sci. Rep.">
        <title>Diploid genomic architecture of Nitzschia inconspicua, an elite biomass production diatom.</title>
        <authorList>
            <person name="Oliver A."/>
            <person name="Podell S."/>
            <person name="Pinowska A."/>
            <person name="Traller J.C."/>
            <person name="Smith S.R."/>
            <person name="McClure R."/>
            <person name="Beliaev A."/>
            <person name="Bohutskyi P."/>
            <person name="Hill E.A."/>
            <person name="Rabines A."/>
            <person name="Zheng H."/>
            <person name="Allen L.Z."/>
            <person name="Kuo A."/>
            <person name="Grigoriev I.V."/>
            <person name="Allen A.E."/>
            <person name="Hazlebeck D."/>
            <person name="Allen E.E."/>
        </authorList>
    </citation>
    <scope>NUCLEOTIDE SEQUENCE</scope>
    <source>
        <strain evidence="3">Hildebrandi</strain>
    </source>
</reference>
<dbReference type="GO" id="GO:0005634">
    <property type="term" value="C:nucleus"/>
    <property type="evidence" value="ECO:0007669"/>
    <property type="project" value="TreeGrafter"/>
</dbReference>
<organism evidence="3 4">
    <name type="scientific">Nitzschia inconspicua</name>
    <dbReference type="NCBI Taxonomy" id="303405"/>
    <lineage>
        <taxon>Eukaryota</taxon>
        <taxon>Sar</taxon>
        <taxon>Stramenopiles</taxon>
        <taxon>Ochrophyta</taxon>
        <taxon>Bacillariophyta</taxon>
        <taxon>Bacillariophyceae</taxon>
        <taxon>Bacillariophycidae</taxon>
        <taxon>Bacillariales</taxon>
        <taxon>Bacillariaceae</taxon>
        <taxon>Nitzschia</taxon>
    </lineage>
</organism>
<proteinExistence type="predicted"/>
<sequence length="297" mass="32553">MMTRLLVVLTLHVLMATTSFAWIIPTKNNVPTTTRRISNSRHYSPSITAIHQQQQEESATTTTGTTYTPDECAAIQAALPSPLIDAHGNVLDNAQTIASLVQGQRVALYFAAGWSRDCRELDFMLAQYRSALKDSQQPIQLIYVPSDKSQEEQLARMQELGLDLGVPLGETADALKKKYGVWPDAEVDKFGGVVRQRVDDGEFVVGDEELEAVEGVEKGAEVTDQASGDIVAAFEAGVTPAEVFPKPTIEDDSGRRSGIPAFVVLDNKGEEFCFLNTERDSITALADWPLDDLQGHW</sequence>
<reference evidence="3" key="2">
    <citation type="submission" date="2021-04" db="EMBL/GenBank/DDBJ databases">
        <authorList>
            <person name="Podell S."/>
        </authorList>
    </citation>
    <scope>NUCLEOTIDE SEQUENCE</scope>
    <source>
        <strain evidence="3">Hildebrandi</strain>
    </source>
</reference>
<dbReference type="GO" id="GO:0030178">
    <property type="term" value="P:negative regulation of Wnt signaling pathway"/>
    <property type="evidence" value="ECO:0007669"/>
    <property type="project" value="TreeGrafter"/>
</dbReference>
<feature type="signal peptide" evidence="1">
    <location>
        <begin position="1"/>
        <end position="21"/>
    </location>
</feature>
<evidence type="ECO:0000313" key="4">
    <source>
        <dbReference type="Proteomes" id="UP000693970"/>
    </source>
</evidence>
<dbReference type="AlphaFoldDB" id="A0A9K3LN84"/>
<dbReference type="PANTHER" id="PTHR46472">
    <property type="entry name" value="NUCLEOREDOXIN"/>
    <property type="match status" value="1"/>
</dbReference>
<keyword evidence="4" id="KW-1185">Reference proteome</keyword>
<evidence type="ECO:0000313" key="3">
    <source>
        <dbReference type="EMBL" id="KAG7364914.1"/>
    </source>
</evidence>
<dbReference type="PANTHER" id="PTHR46472:SF1">
    <property type="entry name" value="NUCLEOREDOXIN"/>
    <property type="match status" value="1"/>
</dbReference>
<dbReference type="OrthoDB" id="189920at2759"/>
<feature type="domain" description="Thioredoxin" evidence="2">
    <location>
        <begin position="72"/>
        <end position="218"/>
    </location>
</feature>
<dbReference type="EMBL" id="JAGRRH010000009">
    <property type="protein sequence ID" value="KAG7364914.1"/>
    <property type="molecule type" value="Genomic_DNA"/>
</dbReference>
<gene>
    <name evidence="3" type="ORF">IV203_038117</name>
</gene>
<evidence type="ECO:0000256" key="1">
    <source>
        <dbReference type="SAM" id="SignalP"/>
    </source>
</evidence>
<dbReference type="Proteomes" id="UP000693970">
    <property type="component" value="Unassembled WGS sequence"/>
</dbReference>
<dbReference type="GO" id="GO:0004791">
    <property type="term" value="F:thioredoxin-disulfide reductase (NADPH) activity"/>
    <property type="evidence" value="ECO:0007669"/>
    <property type="project" value="TreeGrafter"/>
</dbReference>
<protein>
    <submittedName>
        <fullName evidence="3">Thioredoxin-like protein</fullName>
    </submittedName>
</protein>
<feature type="chain" id="PRO_5039902511" evidence="1">
    <location>
        <begin position="22"/>
        <end position="297"/>
    </location>
</feature>
<dbReference type="InterPro" id="IPR013766">
    <property type="entry name" value="Thioredoxin_domain"/>
</dbReference>
<dbReference type="PROSITE" id="PS51352">
    <property type="entry name" value="THIOREDOXIN_2"/>
    <property type="match status" value="1"/>
</dbReference>
<evidence type="ECO:0000259" key="2">
    <source>
        <dbReference type="PROSITE" id="PS51352"/>
    </source>
</evidence>
<name>A0A9K3LN84_9STRA</name>
<dbReference type="GO" id="GO:0031397">
    <property type="term" value="P:negative regulation of protein ubiquitination"/>
    <property type="evidence" value="ECO:0007669"/>
    <property type="project" value="TreeGrafter"/>
</dbReference>
<comment type="caution">
    <text evidence="3">The sequence shown here is derived from an EMBL/GenBank/DDBJ whole genome shotgun (WGS) entry which is preliminary data.</text>
</comment>